<keyword evidence="6" id="KW-0347">Helicase</keyword>
<dbReference type="SMART" id="SM00973">
    <property type="entry name" value="Sec63"/>
    <property type="match status" value="1"/>
</dbReference>
<comment type="caution">
    <text evidence="19">The sequence shown here is derived from an EMBL/GenBank/DDBJ whole genome shotgun (WGS) entry which is preliminary data.</text>
</comment>
<dbReference type="Gene3D" id="3.40.50.300">
    <property type="entry name" value="P-loop containing nucleotide triphosphate hydrolases"/>
    <property type="match status" value="2"/>
</dbReference>
<dbReference type="NCBIfam" id="TIGR00803">
    <property type="entry name" value="nst"/>
    <property type="match status" value="2"/>
</dbReference>
<evidence type="ECO:0000256" key="6">
    <source>
        <dbReference type="ARBA" id="ARBA00022806"/>
    </source>
</evidence>
<evidence type="ECO:0000256" key="7">
    <source>
        <dbReference type="ARBA" id="ARBA00022840"/>
    </source>
</evidence>
<comment type="similarity">
    <text evidence="2">Belongs to the helicase family. SKI2 subfamily.</text>
</comment>
<dbReference type="Pfam" id="PF00271">
    <property type="entry name" value="Helicase_C"/>
    <property type="match status" value="1"/>
</dbReference>
<accession>A0A3E2H710</accession>
<evidence type="ECO:0000256" key="10">
    <source>
        <dbReference type="ARBA" id="ARBA00023235"/>
    </source>
</evidence>
<dbReference type="InterPro" id="IPR001650">
    <property type="entry name" value="Helicase_C-like"/>
</dbReference>
<dbReference type="PROSITE" id="PS51194">
    <property type="entry name" value="HELICASE_CTER"/>
    <property type="match status" value="1"/>
</dbReference>
<protein>
    <recommendedName>
        <fullName evidence="13">DNA 3'-5' helicase</fullName>
        <ecNumber evidence="13">5.6.2.4</ecNumber>
    </recommendedName>
</protein>
<dbReference type="EMBL" id="NCSJ02000148">
    <property type="protein sequence ID" value="RFU28853.1"/>
    <property type="molecule type" value="Genomic_DNA"/>
</dbReference>
<feature type="non-terminal residue" evidence="19">
    <location>
        <position position="1975"/>
    </location>
</feature>
<feature type="transmembrane region" description="Helical" evidence="16">
    <location>
        <begin position="242"/>
        <end position="263"/>
    </location>
</feature>
<dbReference type="EC" id="5.6.2.4" evidence="13"/>
<keyword evidence="9 16" id="KW-0472">Membrane</keyword>
<dbReference type="GO" id="GO:0051321">
    <property type="term" value="P:meiotic cell cycle"/>
    <property type="evidence" value="ECO:0007669"/>
    <property type="project" value="UniProtKB-KW"/>
</dbReference>
<dbReference type="GO" id="GO:0043138">
    <property type="term" value="F:3'-5' DNA helicase activity"/>
    <property type="evidence" value="ECO:0007669"/>
    <property type="project" value="UniProtKB-EC"/>
</dbReference>
<feature type="region of interest" description="Disordered" evidence="15">
    <location>
        <begin position="1904"/>
        <end position="1939"/>
    </location>
</feature>
<feature type="compositionally biased region" description="Basic and acidic residues" evidence="15">
    <location>
        <begin position="564"/>
        <end position="574"/>
    </location>
</feature>
<dbReference type="SUPFAM" id="SSF52540">
    <property type="entry name" value="P-loop containing nucleoside triphosphate hydrolases"/>
    <property type="match status" value="1"/>
</dbReference>
<evidence type="ECO:0000259" key="18">
    <source>
        <dbReference type="PROSITE" id="PS51194"/>
    </source>
</evidence>
<feature type="domain" description="Helicase C-terminal" evidence="18">
    <location>
        <begin position="1028"/>
        <end position="1216"/>
    </location>
</feature>
<gene>
    <name evidence="19" type="ORF">B7463_g7496</name>
</gene>
<dbReference type="Proteomes" id="UP000258309">
    <property type="component" value="Unassembled WGS sequence"/>
</dbReference>
<feature type="region of interest" description="Disordered" evidence="15">
    <location>
        <begin position="1674"/>
        <end position="1696"/>
    </location>
</feature>
<dbReference type="PANTHER" id="PTHR47835:SF3">
    <property type="entry name" value="HELICASE FOR MEIOSIS 1"/>
    <property type="match status" value="1"/>
</dbReference>
<evidence type="ECO:0000256" key="8">
    <source>
        <dbReference type="ARBA" id="ARBA00022989"/>
    </source>
</evidence>
<proteinExistence type="inferred from homology"/>
<comment type="catalytic activity">
    <reaction evidence="14">
        <text>ATP + H2O = ADP + phosphate + H(+)</text>
        <dbReference type="Rhea" id="RHEA:13065"/>
        <dbReference type="ChEBI" id="CHEBI:15377"/>
        <dbReference type="ChEBI" id="CHEBI:15378"/>
        <dbReference type="ChEBI" id="CHEBI:30616"/>
        <dbReference type="ChEBI" id="CHEBI:43474"/>
        <dbReference type="ChEBI" id="CHEBI:456216"/>
        <dbReference type="EC" id="5.6.2.4"/>
    </reaction>
</comment>
<dbReference type="InterPro" id="IPR052247">
    <property type="entry name" value="Meiotic_Crossover_Helicase"/>
</dbReference>
<reference evidence="19 20" key="1">
    <citation type="submission" date="2018-05" db="EMBL/GenBank/DDBJ databases">
        <title>Draft genome sequence of Scytalidium lignicola DSM 105466, a ubiquitous saprotrophic fungus.</title>
        <authorList>
            <person name="Buettner E."/>
            <person name="Gebauer A.M."/>
            <person name="Hofrichter M."/>
            <person name="Liers C."/>
            <person name="Kellner H."/>
        </authorList>
    </citation>
    <scope>NUCLEOTIDE SEQUENCE [LARGE SCALE GENOMIC DNA]</scope>
    <source>
        <strain evidence="19 20">DSM 105466</strain>
    </source>
</reference>
<dbReference type="Gene3D" id="1.10.10.10">
    <property type="entry name" value="Winged helix-like DNA-binding domain superfamily/Winged helix DNA-binding domain"/>
    <property type="match status" value="1"/>
</dbReference>
<dbReference type="SMART" id="SM00490">
    <property type="entry name" value="HELICc"/>
    <property type="match status" value="1"/>
</dbReference>
<evidence type="ECO:0000256" key="4">
    <source>
        <dbReference type="ARBA" id="ARBA00022741"/>
    </source>
</evidence>
<dbReference type="PANTHER" id="PTHR47835">
    <property type="entry name" value="HFM1, ATP DEPENDENT DNA HELICASE HOMOLOG"/>
    <property type="match status" value="1"/>
</dbReference>
<dbReference type="CDD" id="cd18795">
    <property type="entry name" value="SF2_C_Ski2"/>
    <property type="match status" value="1"/>
</dbReference>
<evidence type="ECO:0000313" key="20">
    <source>
        <dbReference type="Proteomes" id="UP000258309"/>
    </source>
</evidence>
<organism evidence="19 20">
    <name type="scientific">Scytalidium lignicola</name>
    <name type="common">Hyphomycete</name>
    <dbReference type="NCBI Taxonomy" id="5539"/>
    <lineage>
        <taxon>Eukaryota</taxon>
        <taxon>Fungi</taxon>
        <taxon>Dikarya</taxon>
        <taxon>Ascomycota</taxon>
        <taxon>Pezizomycotina</taxon>
        <taxon>Leotiomycetes</taxon>
        <taxon>Leotiomycetes incertae sedis</taxon>
        <taxon>Scytalidium</taxon>
    </lineage>
</organism>
<dbReference type="InterPro" id="IPR037185">
    <property type="entry name" value="EmrE-like"/>
</dbReference>
<dbReference type="InterPro" id="IPR011545">
    <property type="entry name" value="DEAD/DEAH_box_helicase_dom"/>
</dbReference>
<evidence type="ECO:0000259" key="17">
    <source>
        <dbReference type="PROSITE" id="PS51192"/>
    </source>
</evidence>
<dbReference type="PROSITE" id="PS51192">
    <property type="entry name" value="HELICASE_ATP_BIND_1"/>
    <property type="match status" value="1"/>
</dbReference>
<feature type="transmembrane region" description="Helical" evidence="16">
    <location>
        <begin position="283"/>
        <end position="304"/>
    </location>
</feature>
<evidence type="ECO:0000256" key="13">
    <source>
        <dbReference type="ARBA" id="ARBA00034808"/>
    </source>
</evidence>
<dbReference type="InterPro" id="IPR057842">
    <property type="entry name" value="WH_MER3"/>
</dbReference>
<dbReference type="STRING" id="5539.A0A3E2H710"/>
<comment type="catalytic activity">
    <reaction evidence="12">
        <text>Couples ATP hydrolysis with the unwinding of duplex DNA by translocating in the 3'-5' direction.</text>
        <dbReference type="EC" id="5.6.2.4"/>
    </reaction>
</comment>
<evidence type="ECO:0000256" key="2">
    <source>
        <dbReference type="ARBA" id="ARBA00010140"/>
    </source>
</evidence>
<dbReference type="OMA" id="GHAMARY"/>
<evidence type="ECO:0000256" key="16">
    <source>
        <dbReference type="SAM" id="Phobius"/>
    </source>
</evidence>
<feature type="compositionally biased region" description="Basic and acidic residues" evidence="15">
    <location>
        <begin position="1918"/>
        <end position="1928"/>
    </location>
</feature>
<dbReference type="Pfam" id="PF04142">
    <property type="entry name" value="Nuc_sug_transp"/>
    <property type="match status" value="1"/>
</dbReference>
<evidence type="ECO:0000256" key="5">
    <source>
        <dbReference type="ARBA" id="ARBA00022801"/>
    </source>
</evidence>
<dbReference type="OrthoDB" id="5575at2759"/>
<keyword evidence="3 16" id="KW-0812">Transmembrane</keyword>
<dbReference type="SMART" id="SM00487">
    <property type="entry name" value="DEXDc"/>
    <property type="match status" value="1"/>
</dbReference>
<sequence length="1975" mass="221986">MPLAGNNRYLTSTAVFLNEVLKFALSLSIALYDISKTLPPSTPATVLFEQLYTSVFSGDGWKLAIPATLYTLQNSLQYIAVSNLDAVHFQILYQLKILTTALFSVTMLGRALSSKRWIALVILTMGVTIVQLPNGDGSASAGIEEIQSQFYFPRSFHELGQLSNGAVEVARELTKRGFDGLGEGLTKRSATYEGIQEDMGLVKPIMNYSIGLSSVLVSAVISGLTGVYFEKVLKESTHHVTVWIRNVQLSFYSLFPALIFGVILKDGEEISQNGFFDGYNAVVWTAIVFQAFGGVLVAMCINYADNIAKNFATSISIIVSFIFSVWFFEFPITLNFVIGTAMVIFATYLYSGPDRKRSRPPPINIASYEKTTIDNGYTPRLDVPKPQDHLVPEPLESLKSAGLSTSRPSSPLRHHSRGPYVKVRVKLSLWCGVLVLRYGEFGGVGKVYSEKERNDMNMSLLSLGRGFCQLLIQTFFDFRSSSLYHLAEAPGCSQQALWHTMDRQVKSTPALWRRSNTARDPTHEHQMYSLHSAVHNDEVTFPRWSPKLPPFRHPRRFPTTSSQDYDRSTNDEHPTQQSLGFSTVPYNNRELKNTDATTLNEPFRFAQHLRPGSQIHSVSDAAQNYSPISQLANNMLFQRQVEERRTKDLSSPFFQKEKEDVFLPQFSPATPSLNLRNYAYDPRIPAIIDSSPLPGENSSPSARISMARTSRPILATRGSIYTQAPIDFSDPFDISGPVGDNFKIGSVDELELFDIPNQNPNDSAPFHPSEVTALDRPPPRAHGIQLVSPHELPDRFRHLFPYQLFNAVQSKCFNAMYRTDDNVVISAPTGSGKTVLLELAICKLAEGHDSGQFKIVYQAPTKSLCHERMKDWQKKFSHLNLPCAELTGDTNHGEMNAVRNASIIVTTPEKWDSITRKWKDYIRLLQMVKLFLIDEVHILKDTRGATLEAVVSRMKSIGTNARFIALSATVPNSHDIAVWLGRDHTNDHLPAHCEKFGEDFRPVKLQKHVHGFEGPQNDYAFQKILDSKLPQLISKYTQKKPIMVFCFTRKSCEGTAANLASWWTGQKVVDRAWPAPAQRIVARHKSLQDLVPCGVAFHHAGLDLEDRNAIEEAYLRGNISVICCTSTLAVGVNLPCHLVVLKGTVGYQDRTLSEYCDLEVMQMLGRAGRPQFDDTAIAIIMTRSEKVDRYKKMISGQEILESTLHLNLIEHLNSEISLGTVHDIYSAKVWLAGTFLAVRMRQNPKYYDMDGIYSTRGTDEQLEMVSTVYLHGIWRGNVSVYGPVRDNETTTQYATSSKDRTDFQLGGVEYPNNNDFNLIRRQFMMETKTVFERIQRLSRCLADCKLADCDAISTKRTLDLIRSISAGYWEYSSLQLRQIPNIGSAAVRKLTSNNVHSVEQLVNLDTAGIERVMSRNPPYGKNMRDILAKFPRLNLTAKNEGKVASKPGELPKVLVRARLNFENASVPIWAGRTPSVTFMAEHSPGRLVHFWRGNIKNLQKGYELSFKVELTSPEDEIKCYLACDDIIGTNCSSVVKPDLLASAFPVRKLEKQQLKLSFEKADNAGKVENDEFGFDDIEDEELLEVVKGVERPSSDYGSVGHLEEFEDIDNVITEERIANKSQCLKVVAESVQMDNGKWTCNHACSGGMVTKNGRECKHKCCHEGLDKPRKVFARKSSTAKKEEQTSVTRKDDLKDNSSNIRKSQALSKSLKSTTKIIGEQATDLFQSELNHDYEILSDSDVEIIDLAEELPLVQYEDPTPRDYRKLDYLHKRVQKDNDFRIPKFKQPKFSYTTGKLPDLSLVGNYDSRSNIPDSTTDLEIFSDMEDFPSLGALLNENDVNKDKAGIAATYDSKGIVPSSKDNIYAGQYDNVNLQSPVSPIRGNCDNDADINDDIFDFAAFNTDEPMSKPFTPPVATTDDSHKRPRTPDSDPSPAKRPFVKREIPEILRHHHIPDWVNEFDSDLIDELKDIVEFVE</sequence>
<keyword evidence="10" id="KW-0413">Isomerase</keyword>
<name>A0A3E2H710_SCYLI</name>
<evidence type="ECO:0000256" key="12">
    <source>
        <dbReference type="ARBA" id="ARBA00034617"/>
    </source>
</evidence>
<dbReference type="GO" id="GO:0015165">
    <property type="term" value="F:pyrimidine nucleotide-sugar transmembrane transporter activity"/>
    <property type="evidence" value="ECO:0007669"/>
    <property type="project" value="InterPro"/>
</dbReference>
<dbReference type="GO" id="GO:0016787">
    <property type="term" value="F:hydrolase activity"/>
    <property type="evidence" value="ECO:0007669"/>
    <property type="project" value="UniProtKB-KW"/>
</dbReference>
<feature type="compositionally biased region" description="Basic and acidic residues" evidence="15">
    <location>
        <begin position="1679"/>
        <end position="1695"/>
    </location>
</feature>
<dbReference type="InterPro" id="IPR014001">
    <property type="entry name" value="Helicase_ATP-bd"/>
</dbReference>
<dbReference type="GO" id="GO:0003676">
    <property type="term" value="F:nucleic acid binding"/>
    <property type="evidence" value="ECO:0007669"/>
    <property type="project" value="InterPro"/>
</dbReference>
<evidence type="ECO:0000256" key="3">
    <source>
        <dbReference type="ARBA" id="ARBA00022692"/>
    </source>
</evidence>
<evidence type="ECO:0000256" key="1">
    <source>
        <dbReference type="ARBA" id="ARBA00004141"/>
    </source>
</evidence>
<dbReference type="GO" id="GO:0005524">
    <property type="term" value="F:ATP binding"/>
    <property type="evidence" value="ECO:0007669"/>
    <property type="project" value="UniProtKB-KW"/>
</dbReference>
<feature type="non-terminal residue" evidence="19">
    <location>
        <position position="1"/>
    </location>
</feature>
<dbReference type="SUPFAM" id="SSF103481">
    <property type="entry name" value="Multidrug resistance efflux transporter EmrE"/>
    <property type="match status" value="1"/>
</dbReference>
<evidence type="ECO:0000256" key="15">
    <source>
        <dbReference type="SAM" id="MobiDB-lite"/>
    </source>
</evidence>
<feature type="transmembrane region" description="Helical" evidence="16">
    <location>
        <begin position="208"/>
        <end position="230"/>
    </location>
</feature>
<feature type="domain" description="Helicase ATP-binding" evidence="17">
    <location>
        <begin position="814"/>
        <end position="988"/>
    </location>
</feature>
<keyword evidence="20" id="KW-1185">Reference proteome</keyword>
<dbReference type="InterPro" id="IPR027417">
    <property type="entry name" value="P-loop_NTPase"/>
</dbReference>
<comment type="subcellular location">
    <subcellularLocation>
        <location evidence="1">Membrane</location>
        <topology evidence="1">Multi-pass membrane protein</topology>
    </subcellularLocation>
</comment>
<keyword evidence="5" id="KW-0378">Hydrolase</keyword>
<dbReference type="GO" id="GO:0000139">
    <property type="term" value="C:Golgi membrane"/>
    <property type="evidence" value="ECO:0007669"/>
    <property type="project" value="InterPro"/>
</dbReference>
<dbReference type="InterPro" id="IPR036388">
    <property type="entry name" value="WH-like_DNA-bd_sf"/>
</dbReference>
<keyword evidence="4" id="KW-0547">Nucleotide-binding</keyword>
<keyword evidence="7" id="KW-0067">ATP-binding</keyword>
<keyword evidence="8 16" id="KW-1133">Transmembrane helix</keyword>
<feature type="region of interest" description="Disordered" evidence="15">
    <location>
        <begin position="550"/>
        <end position="582"/>
    </location>
</feature>
<dbReference type="InterPro" id="IPR004179">
    <property type="entry name" value="Sec63-dom"/>
</dbReference>
<keyword evidence="11" id="KW-0469">Meiosis</keyword>
<dbReference type="Pfam" id="PF00270">
    <property type="entry name" value="DEAD"/>
    <property type="match status" value="1"/>
</dbReference>
<evidence type="ECO:0000313" key="19">
    <source>
        <dbReference type="EMBL" id="RFU28853.1"/>
    </source>
</evidence>
<evidence type="ECO:0000256" key="14">
    <source>
        <dbReference type="ARBA" id="ARBA00048988"/>
    </source>
</evidence>
<feature type="transmembrane region" description="Helical" evidence="16">
    <location>
        <begin position="311"/>
        <end position="328"/>
    </location>
</feature>
<evidence type="ECO:0000256" key="11">
    <source>
        <dbReference type="ARBA" id="ARBA00023254"/>
    </source>
</evidence>
<dbReference type="SUPFAM" id="SSF158702">
    <property type="entry name" value="Sec63 N-terminal domain-like"/>
    <property type="match status" value="1"/>
</dbReference>
<dbReference type="Pfam" id="PF02889">
    <property type="entry name" value="Sec63"/>
    <property type="match status" value="1"/>
</dbReference>
<dbReference type="Pfam" id="PF23445">
    <property type="entry name" value="WHD_SNRNP200"/>
    <property type="match status" value="1"/>
</dbReference>
<dbReference type="InterPro" id="IPR007271">
    <property type="entry name" value="Nuc_sug_transpt"/>
</dbReference>
<evidence type="ECO:0000256" key="9">
    <source>
        <dbReference type="ARBA" id="ARBA00023136"/>
    </source>
</evidence>